<dbReference type="AlphaFoldDB" id="A0AAD9MSW3"/>
<protein>
    <submittedName>
        <fullName evidence="1">Uncharacterized protein</fullName>
    </submittedName>
</protein>
<evidence type="ECO:0000313" key="1">
    <source>
        <dbReference type="EMBL" id="KAK2142928.1"/>
    </source>
</evidence>
<keyword evidence="2" id="KW-1185">Reference proteome</keyword>
<gene>
    <name evidence="1" type="ORF">NP493_4709g00002</name>
</gene>
<reference evidence="1" key="1">
    <citation type="journal article" date="2023" name="Mol. Biol. Evol.">
        <title>Third-Generation Sequencing Reveals the Adaptive Role of the Epigenome in Three Deep-Sea Polychaetes.</title>
        <authorList>
            <person name="Perez M."/>
            <person name="Aroh O."/>
            <person name="Sun Y."/>
            <person name="Lan Y."/>
            <person name="Juniper S.K."/>
            <person name="Young C.R."/>
            <person name="Angers B."/>
            <person name="Qian P.Y."/>
        </authorList>
    </citation>
    <scope>NUCLEOTIDE SEQUENCE</scope>
    <source>
        <strain evidence="1">R07B-5</strain>
    </source>
</reference>
<evidence type="ECO:0000313" key="2">
    <source>
        <dbReference type="Proteomes" id="UP001209878"/>
    </source>
</evidence>
<comment type="caution">
    <text evidence="1">The sequence shown here is derived from an EMBL/GenBank/DDBJ whole genome shotgun (WGS) entry which is preliminary data.</text>
</comment>
<dbReference type="Proteomes" id="UP001209878">
    <property type="component" value="Unassembled WGS sequence"/>
</dbReference>
<sequence>MTDGMLTDVPPEPQQQTVIAELTKQLTAKSLEEEVVRETQVLTETMTAMIASFMSVELLAAMRKFKARVLQAQRTTSGTISLLSSASHLSLRRYIII</sequence>
<name>A0AAD9MSW3_RIDPI</name>
<accession>A0AAD9MSW3</accession>
<proteinExistence type="predicted"/>
<organism evidence="1 2">
    <name type="scientific">Ridgeia piscesae</name>
    <name type="common">Tubeworm</name>
    <dbReference type="NCBI Taxonomy" id="27915"/>
    <lineage>
        <taxon>Eukaryota</taxon>
        <taxon>Metazoa</taxon>
        <taxon>Spiralia</taxon>
        <taxon>Lophotrochozoa</taxon>
        <taxon>Annelida</taxon>
        <taxon>Polychaeta</taxon>
        <taxon>Sedentaria</taxon>
        <taxon>Canalipalpata</taxon>
        <taxon>Sabellida</taxon>
        <taxon>Siboglinidae</taxon>
        <taxon>Ridgeia</taxon>
    </lineage>
</organism>
<dbReference type="EMBL" id="JAODUO010004703">
    <property type="protein sequence ID" value="KAK2142928.1"/>
    <property type="molecule type" value="Genomic_DNA"/>
</dbReference>